<dbReference type="RefSeq" id="WP_344075299.1">
    <property type="nucleotide sequence ID" value="NZ_BAAACA010000026.1"/>
</dbReference>
<name>A0ABN1GB99_9ACTN</name>
<dbReference type="EMBL" id="BAAACA010000026">
    <property type="protein sequence ID" value="GAA0607854.1"/>
    <property type="molecule type" value="Genomic_DNA"/>
</dbReference>
<sequence length="190" mass="19237">MQNAAVPELAHTHARPVHWLATAAAMAAVVALAGWLQPDTAKASQGAPGARAAAAPAPDAAAVGYPLECGAVGTEVAARATGDLDGDGSPETVAVVHCRAGMGTPPSGIYVLTRPALKGAPPRLVATLADPREKLSVTGLAVQDGAVTATLLGYSSSSVPRCCPDQEQKAKWRWQGGKFVRSTQSLAPSV</sequence>
<proteinExistence type="predicted"/>
<protein>
    <recommendedName>
        <fullName evidence="3">Secreted protein</fullName>
    </recommendedName>
</protein>
<dbReference type="Proteomes" id="UP001500668">
    <property type="component" value="Unassembled WGS sequence"/>
</dbReference>
<keyword evidence="2" id="KW-1185">Reference proteome</keyword>
<evidence type="ECO:0008006" key="3">
    <source>
        <dbReference type="Google" id="ProtNLM"/>
    </source>
</evidence>
<evidence type="ECO:0000313" key="1">
    <source>
        <dbReference type="EMBL" id="GAA0607854.1"/>
    </source>
</evidence>
<reference evidence="1 2" key="1">
    <citation type="journal article" date="2019" name="Int. J. Syst. Evol. Microbiol.">
        <title>The Global Catalogue of Microorganisms (GCM) 10K type strain sequencing project: providing services to taxonomists for standard genome sequencing and annotation.</title>
        <authorList>
            <consortium name="The Broad Institute Genomics Platform"/>
            <consortium name="The Broad Institute Genome Sequencing Center for Infectious Disease"/>
            <person name="Wu L."/>
            <person name="Ma J."/>
        </authorList>
    </citation>
    <scope>NUCLEOTIDE SEQUENCE [LARGE SCALE GENOMIC DNA]</scope>
    <source>
        <strain evidence="1 2">JCM 5067</strain>
    </source>
</reference>
<evidence type="ECO:0000313" key="2">
    <source>
        <dbReference type="Proteomes" id="UP001500668"/>
    </source>
</evidence>
<accession>A0ABN1GB99</accession>
<comment type="caution">
    <text evidence="1">The sequence shown here is derived from an EMBL/GenBank/DDBJ whole genome shotgun (WGS) entry which is preliminary data.</text>
</comment>
<organism evidence="1 2">
    <name type="scientific">Streptomyces crystallinus</name>
    <dbReference type="NCBI Taxonomy" id="68191"/>
    <lineage>
        <taxon>Bacteria</taxon>
        <taxon>Bacillati</taxon>
        <taxon>Actinomycetota</taxon>
        <taxon>Actinomycetes</taxon>
        <taxon>Kitasatosporales</taxon>
        <taxon>Streptomycetaceae</taxon>
        <taxon>Streptomyces</taxon>
    </lineage>
</organism>
<gene>
    <name evidence="1" type="ORF">GCM10010394_42150</name>
</gene>